<protein>
    <submittedName>
        <fullName evidence="1">Uncharacterized protein</fullName>
    </submittedName>
</protein>
<accession>A0A2Z5G090</accession>
<dbReference type="KEGG" id="abas:ACPOL_3154"/>
<dbReference type="Proteomes" id="UP000253606">
    <property type="component" value="Chromosome"/>
</dbReference>
<proteinExistence type="predicted"/>
<reference evidence="1 2" key="1">
    <citation type="journal article" date="2018" name="Front. Microbiol.">
        <title>Hydrolytic Capabilities as a Key to Environmental Success: Chitinolytic and Cellulolytic Acidobacteria From Acidic Sub-arctic Soils and Boreal Peatlands.</title>
        <authorList>
            <person name="Belova S.E."/>
            <person name="Ravin N.V."/>
            <person name="Pankratov T.A."/>
            <person name="Rakitin A.L."/>
            <person name="Ivanova A.A."/>
            <person name="Beletsky A.V."/>
            <person name="Mardanov A.V."/>
            <person name="Sinninghe Damste J.S."/>
            <person name="Dedysh S.N."/>
        </authorList>
    </citation>
    <scope>NUCLEOTIDE SEQUENCE [LARGE SCALE GENOMIC DNA]</scope>
    <source>
        <strain evidence="1 2">SBC82</strain>
    </source>
</reference>
<evidence type="ECO:0000313" key="2">
    <source>
        <dbReference type="Proteomes" id="UP000253606"/>
    </source>
</evidence>
<evidence type="ECO:0000313" key="1">
    <source>
        <dbReference type="EMBL" id="AXC12449.1"/>
    </source>
</evidence>
<sequence>MTNERTIDSTFAVKTDHSLSFMNAMSEDVAAQFIRKGATIVATRVGPQGEYQLAYRDGTSAGSVVCFPLADVQSPNQFPTVGTQKVRSHIVISEKWFPREMDAIRASTQPQ</sequence>
<dbReference type="AlphaFoldDB" id="A0A2Z5G090"/>
<name>A0A2Z5G090_9BACT</name>
<organism evidence="1 2">
    <name type="scientific">Acidisarcina polymorpha</name>
    <dbReference type="NCBI Taxonomy" id="2211140"/>
    <lineage>
        <taxon>Bacteria</taxon>
        <taxon>Pseudomonadati</taxon>
        <taxon>Acidobacteriota</taxon>
        <taxon>Terriglobia</taxon>
        <taxon>Terriglobales</taxon>
        <taxon>Acidobacteriaceae</taxon>
        <taxon>Acidisarcina</taxon>
    </lineage>
</organism>
<dbReference type="EMBL" id="CP030840">
    <property type="protein sequence ID" value="AXC12449.1"/>
    <property type="molecule type" value="Genomic_DNA"/>
</dbReference>
<keyword evidence="2" id="KW-1185">Reference proteome</keyword>
<gene>
    <name evidence="1" type="ORF">ACPOL_3154</name>
</gene>